<protein>
    <submittedName>
        <fullName evidence="5">Methyltransferase</fullName>
    </submittedName>
</protein>
<reference evidence="5 6" key="1">
    <citation type="submission" date="2018-09" db="EMBL/GenBank/DDBJ databases">
        <authorList>
            <person name="Zhu H."/>
        </authorList>
    </citation>
    <scope>NUCLEOTIDE SEQUENCE [LARGE SCALE GENOMIC DNA]</scope>
    <source>
        <strain evidence="5 6">K1S02-61</strain>
    </source>
</reference>
<dbReference type="SMART" id="SM00028">
    <property type="entry name" value="TPR"/>
    <property type="match status" value="2"/>
</dbReference>
<keyword evidence="1 5" id="KW-0489">Methyltransferase</keyword>
<dbReference type="InterPro" id="IPR019734">
    <property type="entry name" value="TPR_rpt"/>
</dbReference>
<gene>
    <name evidence="5" type="ORF">D3872_23600</name>
</gene>
<dbReference type="PROSITE" id="PS50123">
    <property type="entry name" value="CHER"/>
    <property type="match status" value="1"/>
</dbReference>
<evidence type="ECO:0000259" key="4">
    <source>
        <dbReference type="PROSITE" id="PS50123"/>
    </source>
</evidence>
<dbReference type="GO" id="GO:0008757">
    <property type="term" value="F:S-adenosylmethionine-dependent methyltransferase activity"/>
    <property type="evidence" value="ECO:0007669"/>
    <property type="project" value="InterPro"/>
</dbReference>
<evidence type="ECO:0000313" key="5">
    <source>
        <dbReference type="EMBL" id="RJG08506.1"/>
    </source>
</evidence>
<keyword evidence="6" id="KW-1185">Reference proteome</keyword>
<dbReference type="SUPFAM" id="SSF53335">
    <property type="entry name" value="S-adenosyl-L-methionine-dependent methyltransferases"/>
    <property type="match status" value="1"/>
</dbReference>
<dbReference type="PANTHER" id="PTHR24422:SF19">
    <property type="entry name" value="CHEMOTAXIS PROTEIN METHYLTRANSFERASE"/>
    <property type="match status" value="1"/>
</dbReference>
<dbReference type="InterPro" id="IPR000780">
    <property type="entry name" value="CheR_MeTrfase"/>
</dbReference>
<sequence length="416" mass="44338">MSVRDLIQRETGLDLSEAAVDRAVQQRMAPGGASDPAAYLAGMTPAEFKALTELLVVPESWMFRDADAFIAATAFVQRLLAQSPGRIVRILSVPCAGGEEPYSMAMALADAGVPSTACTIDAVDLSDAALERARLGRYTRNAFRGQQLAFRDRYFTREGSQYLIRGDMRARVRFSQGNLLTASSAAMGGRFDVVFCRNLLIYFDEATAAAAIARLSALLADDGLLLAGYAEVPAYCRNGYATVRSAGAFALQKAPHAAPVAAARPRAPRAARHSMPAAPAAAVLDTPARPRPQRAAAPAAAPAPDYRAVLAQARTQADQGNYEGAAAACGRVLEAMPDAAEAFFILGLTSECEGKPAAAAEFWRRCVYLQPDHYEALCHLALLAGERGDAAQADAFRQRAARVWQRAGDSTRKGAR</sequence>
<feature type="domain" description="CheR-type methyltransferase" evidence="4">
    <location>
        <begin position="1"/>
        <end position="231"/>
    </location>
</feature>
<dbReference type="InterPro" id="IPR050903">
    <property type="entry name" value="Bact_Chemotaxis_MeTrfase"/>
</dbReference>
<dbReference type="Proteomes" id="UP000284006">
    <property type="component" value="Unassembled WGS sequence"/>
</dbReference>
<proteinExistence type="predicted"/>
<evidence type="ECO:0000256" key="3">
    <source>
        <dbReference type="ARBA" id="ARBA00022691"/>
    </source>
</evidence>
<comment type="caution">
    <text evidence="5">The sequence shown here is derived from an EMBL/GenBank/DDBJ whole genome shotgun (WGS) entry which is preliminary data.</text>
</comment>
<dbReference type="SUPFAM" id="SSF48452">
    <property type="entry name" value="TPR-like"/>
    <property type="match status" value="1"/>
</dbReference>
<evidence type="ECO:0000256" key="1">
    <source>
        <dbReference type="ARBA" id="ARBA00022603"/>
    </source>
</evidence>
<accession>A0A418X7N4</accession>
<dbReference type="PANTHER" id="PTHR24422">
    <property type="entry name" value="CHEMOTAXIS PROTEIN METHYLTRANSFERASE"/>
    <property type="match status" value="1"/>
</dbReference>
<dbReference type="PRINTS" id="PR00996">
    <property type="entry name" value="CHERMTFRASE"/>
</dbReference>
<dbReference type="GO" id="GO:0032259">
    <property type="term" value="P:methylation"/>
    <property type="evidence" value="ECO:0007669"/>
    <property type="project" value="UniProtKB-KW"/>
</dbReference>
<keyword evidence="2 5" id="KW-0808">Transferase</keyword>
<organism evidence="5 6">
    <name type="scientific">Massilia cavernae</name>
    <dbReference type="NCBI Taxonomy" id="2320864"/>
    <lineage>
        <taxon>Bacteria</taxon>
        <taxon>Pseudomonadati</taxon>
        <taxon>Pseudomonadota</taxon>
        <taxon>Betaproteobacteria</taxon>
        <taxon>Burkholderiales</taxon>
        <taxon>Oxalobacteraceae</taxon>
        <taxon>Telluria group</taxon>
        <taxon>Massilia</taxon>
    </lineage>
</organism>
<name>A0A418X7N4_9BURK</name>
<evidence type="ECO:0000256" key="2">
    <source>
        <dbReference type="ARBA" id="ARBA00022679"/>
    </source>
</evidence>
<dbReference type="InterPro" id="IPR029063">
    <property type="entry name" value="SAM-dependent_MTases_sf"/>
</dbReference>
<dbReference type="Gene3D" id="1.25.40.10">
    <property type="entry name" value="Tetratricopeptide repeat domain"/>
    <property type="match status" value="1"/>
</dbReference>
<keyword evidence="3" id="KW-0949">S-adenosyl-L-methionine</keyword>
<evidence type="ECO:0000313" key="6">
    <source>
        <dbReference type="Proteomes" id="UP000284006"/>
    </source>
</evidence>
<dbReference type="AlphaFoldDB" id="A0A418X7N4"/>
<dbReference type="OrthoDB" id="9816309at2"/>
<dbReference type="InterPro" id="IPR022642">
    <property type="entry name" value="CheR_C"/>
</dbReference>
<dbReference type="EMBL" id="QYUP01000185">
    <property type="protein sequence ID" value="RJG08506.1"/>
    <property type="molecule type" value="Genomic_DNA"/>
</dbReference>
<dbReference type="Pfam" id="PF01739">
    <property type="entry name" value="CheR"/>
    <property type="match status" value="1"/>
</dbReference>
<dbReference type="RefSeq" id="WP_119813058.1">
    <property type="nucleotide sequence ID" value="NZ_QYUP01000185.1"/>
</dbReference>
<dbReference type="InterPro" id="IPR011990">
    <property type="entry name" value="TPR-like_helical_dom_sf"/>
</dbReference>
<dbReference type="SMART" id="SM00138">
    <property type="entry name" value="MeTrc"/>
    <property type="match status" value="1"/>
</dbReference>
<dbReference type="Gene3D" id="3.40.50.150">
    <property type="entry name" value="Vaccinia Virus protein VP39"/>
    <property type="match status" value="1"/>
</dbReference>